<dbReference type="STRING" id="37658.SAMN05661086_03346"/>
<dbReference type="InterPro" id="IPR006102">
    <property type="entry name" value="Ig-like_GH2"/>
</dbReference>
<dbReference type="EMBL" id="FOYZ01000017">
    <property type="protein sequence ID" value="SFS03830.1"/>
    <property type="molecule type" value="Genomic_DNA"/>
</dbReference>
<comment type="similarity">
    <text evidence="2">Belongs to the glycosyl hydrolase 2 family.</text>
</comment>
<comment type="catalytic activity">
    <reaction evidence="1">
        <text>Hydrolysis of terminal non-reducing beta-D-galactose residues in beta-D-galactosides.</text>
        <dbReference type="EC" id="3.2.1.23"/>
    </reaction>
</comment>
<reference evidence="8 9" key="1">
    <citation type="submission" date="2016-10" db="EMBL/GenBank/DDBJ databases">
        <authorList>
            <person name="de Groot N.N."/>
        </authorList>
    </citation>
    <scope>NUCLEOTIDE SEQUENCE [LARGE SCALE GENOMIC DNA]</scope>
    <source>
        <strain evidence="8 9">743A</strain>
    </source>
</reference>
<evidence type="ECO:0000256" key="4">
    <source>
        <dbReference type="ARBA" id="ARBA00022801"/>
    </source>
</evidence>
<evidence type="ECO:0000256" key="3">
    <source>
        <dbReference type="ARBA" id="ARBA00012756"/>
    </source>
</evidence>
<evidence type="ECO:0000259" key="7">
    <source>
        <dbReference type="Pfam" id="PF02836"/>
    </source>
</evidence>
<dbReference type="GO" id="GO:0005990">
    <property type="term" value="P:lactose catabolic process"/>
    <property type="evidence" value="ECO:0007669"/>
    <property type="project" value="TreeGrafter"/>
</dbReference>
<organism evidence="8 9">
    <name type="scientific">Anaeromicropila populeti</name>
    <dbReference type="NCBI Taxonomy" id="37658"/>
    <lineage>
        <taxon>Bacteria</taxon>
        <taxon>Bacillati</taxon>
        <taxon>Bacillota</taxon>
        <taxon>Clostridia</taxon>
        <taxon>Lachnospirales</taxon>
        <taxon>Lachnospiraceae</taxon>
        <taxon>Anaeromicropila</taxon>
    </lineage>
</organism>
<evidence type="ECO:0000259" key="6">
    <source>
        <dbReference type="Pfam" id="PF00703"/>
    </source>
</evidence>
<dbReference type="Proteomes" id="UP000199659">
    <property type="component" value="Unassembled WGS sequence"/>
</dbReference>
<dbReference type="SUPFAM" id="SSF49303">
    <property type="entry name" value="beta-Galactosidase/glucuronidase domain"/>
    <property type="match status" value="1"/>
</dbReference>
<name>A0A1I6LKK1_9FIRM</name>
<gene>
    <name evidence="8" type="ORF">SAMN05661086_03346</name>
</gene>
<keyword evidence="5" id="KW-0326">Glycosidase</keyword>
<dbReference type="OrthoDB" id="9814867at2"/>
<evidence type="ECO:0000313" key="9">
    <source>
        <dbReference type="Proteomes" id="UP000199659"/>
    </source>
</evidence>
<keyword evidence="9" id="KW-1185">Reference proteome</keyword>
<feature type="domain" description="Glycoside hydrolase family 2 immunoglobulin-like beta-sandwich" evidence="6">
    <location>
        <begin position="167"/>
        <end position="264"/>
    </location>
</feature>
<sequence>MKKIDLSGKWEFCLDSEKEGIEKNYCQQKFQDYIELPATVSTARKGVPSKEEHEGFLTDPYSFEGYTWYTRMVELSTEEEKEYFLVLERTRISHVWLNEQYIGSNTSLCTSHRYQLTPYVKQKNWLTIMIDNTSYPVKGGHMTSPDTQTNWNGITGKLYIEECSKSYLTKVRIYPNAKESLIEVKVTLNGSEKERLEVWVSDEEHSFPIEEYMLQGGENTVRYYMGHKAKTWSEHTPNLYQLHMGFYKEDKMEKESWQYTFGLRDFKATGKYFEINGVRTFLRGKHDGLLFPLTGHAPTDLESWIKVLETAKQYGINHYRFHTCCPTEAAFEAADMLGIYMEPELPFWGTVTEEGQENHDEKGQQYLIEEGFRILDEFGNHPSFVMMSMGNELWGSKERLNQILGEYRNYDARHLYTQGSNNFQFVPCILDNEDFFCGVRFSKDRLLRGSYAMCDAPQGHIQTMAPDLRYNYDQMIRPAEAQGEIAQGGEITIQYGTGTKSVKMDTSMEMIPEVPVVSHEIGQYAMFPDFSEIPKYSGVLKARNFEIFQKRLEAAGMLSMADSFFRASGKLAVDCYKAELETAFRSNELAGFQILDLQDFTGQGTAIIGILNALMESKGLVLPGEWRQFCSDRVILLELPKLVFTAGEIINVGVKLSAFGLKPVVSPEVSIIVRDQNKVLLSEKRKMTNGYHNGVYQLEDVSIAFPERNVPEKLVITAEIVGTDIKNSYTVWIYPKCKQEKWQEDFVVTESIQEACESLRLGKKVLLYPESLNEDNSIKGTYCTDFWCYPMFRTISESMGKAVPIGTLGLLIEDKHPVFKYFPTESYTTAQWYDFVSNSRAFILDKCDLKPIVWSIDNFERNHKLGNIFEVEAGKGKLLVCTSDLRRLSDSNPSKWLEYSMHRYICSDKFKPSYHMEIEELEQIFRI</sequence>
<dbReference type="EC" id="3.2.1.23" evidence="3"/>
<keyword evidence="4 8" id="KW-0378">Hydrolase</keyword>
<dbReference type="InterPro" id="IPR050347">
    <property type="entry name" value="Bact_Beta-galactosidase"/>
</dbReference>
<dbReference type="PANTHER" id="PTHR46323">
    <property type="entry name" value="BETA-GALACTOSIDASE"/>
    <property type="match status" value="1"/>
</dbReference>
<evidence type="ECO:0000256" key="2">
    <source>
        <dbReference type="ARBA" id="ARBA00007401"/>
    </source>
</evidence>
<dbReference type="Gene3D" id="3.20.20.80">
    <property type="entry name" value="Glycosidases"/>
    <property type="match status" value="1"/>
</dbReference>
<dbReference type="PANTHER" id="PTHR46323:SF2">
    <property type="entry name" value="BETA-GALACTOSIDASE"/>
    <property type="match status" value="1"/>
</dbReference>
<dbReference type="SUPFAM" id="SSF51445">
    <property type="entry name" value="(Trans)glycosidases"/>
    <property type="match status" value="1"/>
</dbReference>
<feature type="domain" description="Glycoside hydrolase family 2 catalytic" evidence="7">
    <location>
        <begin position="269"/>
        <end position="417"/>
    </location>
</feature>
<evidence type="ECO:0000313" key="8">
    <source>
        <dbReference type="EMBL" id="SFS03830.1"/>
    </source>
</evidence>
<evidence type="ECO:0000256" key="1">
    <source>
        <dbReference type="ARBA" id="ARBA00001412"/>
    </source>
</evidence>
<dbReference type="SUPFAM" id="SSF49785">
    <property type="entry name" value="Galactose-binding domain-like"/>
    <property type="match status" value="1"/>
</dbReference>
<dbReference type="InterPro" id="IPR008979">
    <property type="entry name" value="Galactose-bd-like_sf"/>
</dbReference>
<dbReference type="InterPro" id="IPR006103">
    <property type="entry name" value="Glyco_hydro_2_cat"/>
</dbReference>
<dbReference type="InterPro" id="IPR017853">
    <property type="entry name" value="GH"/>
</dbReference>
<dbReference type="Gene3D" id="2.60.120.260">
    <property type="entry name" value="Galactose-binding domain-like"/>
    <property type="match status" value="1"/>
</dbReference>
<dbReference type="GO" id="GO:0004565">
    <property type="term" value="F:beta-galactosidase activity"/>
    <property type="evidence" value="ECO:0007669"/>
    <property type="project" value="UniProtKB-EC"/>
</dbReference>
<dbReference type="RefSeq" id="WP_092563400.1">
    <property type="nucleotide sequence ID" value="NZ_FOYZ01000017.1"/>
</dbReference>
<dbReference type="GO" id="GO:0009341">
    <property type="term" value="C:beta-galactosidase complex"/>
    <property type="evidence" value="ECO:0007669"/>
    <property type="project" value="TreeGrafter"/>
</dbReference>
<dbReference type="InterPro" id="IPR036156">
    <property type="entry name" value="Beta-gal/glucu_dom_sf"/>
</dbReference>
<dbReference type="AlphaFoldDB" id="A0A1I6LKK1"/>
<accession>A0A1I6LKK1</accession>
<dbReference type="Pfam" id="PF02836">
    <property type="entry name" value="Glyco_hydro_2_C"/>
    <property type="match status" value="1"/>
</dbReference>
<proteinExistence type="inferred from homology"/>
<dbReference type="Pfam" id="PF00703">
    <property type="entry name" value="Glyco_hydro_2"/>
    <property type="match status" value="1"/>
</dbReference>
<protein>
    <recommendedName>
        <fullName evidence="3">beta-galactosidase</fullName>
        <ecNumber evidence="3">3.2.1.23</ecNumber>
    </recommendedName>
</protein>
<evidence type="ECO:0000256" key="5">
    <source>
        <dbReference type="ARBA" id="ARBA00023295"/>
    </source>
</evidence>